<dbReference type="SUPFAM" id="SSF81901">
    <property type="entry name" value="HCP-like"/>
    <property type="match status" value="1"/>
</dbReference>
<dbReference type="PANTHER" id="PTHR44329:SF293">
    <property type="entry name" value="MITOGEN-ACTIVATED PROTEIN KINASE KINASE KINASE"/>
    <property type="match status" value="1"/>
</dbReference>
<dbReference type="PROSITE" id="PS00107">
    <property type="entry name" value="PROTEIN_KINASE_ATP"/>
    <property type="match status" value="1"/>
</dbReference>
<dbReference type="SUPFAM" id="SSF56112">
    <property type="entry name" value="Protein kinase-like (PK-like)"/>
    <property type="match status" value="1"/>
</dbReference>
<dbReference type="Gene3D" id="1.10.510.10">
    <property type="entry name" value="Transferase(Phosphotransferase) domain 1"/>
    <property type="match status" value="1"/>
</dbReference>
<dbReference type="Pfam" id="PF00069">
    <property type="entry name" value="Pkinase"/>
    <property type="match status" value="1"/>
</dbReference>
<dbReference type="PROSITE" id="PS00108">
    <property type="entry name" value="PROTEIN_KINASE_ST"/>
    <property type="match status" value="1"/>
</dbReference>
<name>A0A9N8Z114_9GLOM</name>
<evidence type="ECO:0000313" key="6">
    <source>
        <dbReference type="EMBL" id="CAG8465905.1"/>
    </source>
</evidence>
<dbReference type="GO" id="GO:0004674">
    <property type="term" value="F:protein serine/threonine kinase activity"/>
    <property type="evidence" value="ECO:0007669"/>
    <property type="project" value="TreeGrafter"/>
</dbReference>
<keyword evidence="1 3" id="KW-0547">Nucleotide-binding</keyword>
<evidence type="ECO:0000256" key="4">
    <source>
        <dbReference type="SAM" id="MobiDB-lite"/>
    </source>
</evidence>
<evidence type="ECO:0000256" key="3">
    <source>
        <dbReference type="PROSITE-ProRule" id="PRU10141"/>
    </source>
</evidence>
<accession>A0A9N8Z114</accession>
<evidence type="ECO:0000256" key="1">
    <source>
        <dbReference type="ARBA" id="ARBA00022741"/>
    </source>
</evidence>
<feature type="region of interest" description="Disordered" evidence="4">
    <location>
        <begin position="311"/>
        <end position="338"/>
    </location>
</feature>
<proteinExistence type="predicted"/>
<gene>
    <name evidence="6" type="ORF">DEBURN_LOCUS2916</name>
</gene>
<dbReference type="SMART" id="SM00220">
    <property type="entry name" value="S_TKc"/>
    <property type="match status" value="1"/>
</dbReference>
<dbReference type="Gene3D" id="1.25.40.10">
    <property type="entry name" value="Tetratricopeptide repeat domain"/>
    <property type="match status" value="1"/>
</dbReference>
<evidence type="ECO:0000256" key="2">
    <source>
        <dbReference type="ARBA" id="ARBA00022840"/>
    </source>
</evidence>
<dbReference type="AlphaFoldDB" id="A0A9N8Z114"/>
<dbReference type="PROSITE" id="PS50011">
    <property type="entry name" value="PROTEIN_KINASE_DOM"/>
    <property type="match status" value="1"/>
</dbReference>
<feature type="binding site" evidence="3">
    <location>
        <position position="43"/>
    </location>
    <ligand>
        <name>ATP</name>
        <dbReference type="ChEBI" id="CHEBI:30616"/>
    </ligand>
</feature>
<dbReference type="SMART" id="SM00671">
    <property type="entry name" value="SEL1"/>
    <property type="match status" value="1"/>
</dbReference>
<keyword evidence="2 3" id="KW-0067">ATP-binding</keyword>
<dbReference type="InterPro" id="IPR051681">
    <property type="entry name" value="Ser/Thr_Kinases-Pseudokinases"/>
</dbReference>
<feature type="region of interest" description="Disordered" evidence="4">
    <location>
        <begin position="268"/>
        <end position="287"/>
    </location>
</feature>
<feature type="compositionally biased region" description="Polar residues" evidence="4">
    <location>
        <begin position="277"/>
        <end position="287"/>
    </location>
</feature>
<feature type="compositionally biased region" description="Low complexity" evidence="4">
    <location>
        <begin position="318"/>
        <end position="328"/>
    </location>
</feature>
<dbReference type="InterPro" id="IPR008271">
    <property type="entry name" value="Ser/Thr_kinase_AS"/>
</dbReference>
<dbReference type="InterPro" id="IPR006597">
    <property type="entry name" value="Sel1-like"/>
</dbReference>
<organism evidence="6 7">
    <name type="scientific">Diversispora eburnea</name>
    <dbReference type="NCBI Taxonomy" id="1213867"/>
    <lineage>
        <taxon>Eukaryota</taxon>
        <taxon>Fungi</taxon>
        <taxon>Fungi incertae sedis</taxon>
        <taxon>Mucoromycota</taxon>
        <taxon>Glomeromycotina</taxon>
        <taxon>Glomeromycetes</taxon>
        <taxon>Diversisporales</taxon>
        <taxon>Diversisporaceae</taxon>
        <taxon>Diversispora</taxon>
    </lineage>
</organism>
<feature type="domain" description="Protein kinase" evidence="5">
    <location>
        <begin position="15"/>
        <end position="333"/>
    </location>
</feature>
<sequence length="510" mass="58333">MSNKILIKKNKVTLNQPPIILGRGAMGEVYLATFRNKTVVIKKSQSAIDILLKEYSNYTKLQNHHNILKFYGVIRDDRYSFSLVLEYAKNGNLSSYLRTHTTNFNFKAKVCHSILLGLMHCHDNNILHFDLKPENILLDDKLVPKLADFGVSLTKSRMILDGGKAGGTMNYVAPELAKDGEHPYENFDIEEIKEQKRDLNSILYLSTQLPKDTPKDYCSLIIDLTKFDPKERIDLPRARIELEKVSSRRNSKGSKIDSLDSLSIDDLESDEENNISTSGDSTLRSIESPITSDDIGFEKFAIEISEYNKKPIDRESTRSSTRRSSQSTNHKSIQSIDRKSIIINDEPNSIDDYDGGGGNDLDNLKKLNVDNYDTFHSNLELMNEVYTLFNDWEKLSNDLLSKRIEILCQEKGITTKDLLTIFEENVSNTADYYFVMGFMNELAIGKTKDLKLSFEYYSKGAELGDPRNEVFIGWCYYKAIKRADEVLKTINGGRGFWEKLFYGIFRSFNT</sequence>
<dbReference type="InterPro" id="IPR011009">
    <property type="entry name" value="Kinase-like_dom_sf"/>
</dbReference>
<reference evidence="6" key="1">
    <citation type="submission" date="2021-06" db="EMBL/GenBank/DDBJ databases">
        <authorList>
            <person name="Kallberg Y."/>
            <person name="Tangrot J."/>
            <person name="Rosling A."/>
        </authorList>
    </citation>
    <scope>NUCLEOTIDE SEQUENCE</scope>
    <source>
        <strain evidence="6">AZ414A</strain>
    </source>
</reference>
<comment type="caution">
    <text evidence="6">The sequence shown here is derived from an EMBL/GenBank/DDBJ whole genome shotgun (WGS) entry which is preliminary data.</text>
</comment>
<dbReference type="InterPro" id="IPR000719">
    <property type="entry name" value="Prot_kinase_dom"/>
</dbReference>
<evidence type="ECO:0000259" key="5">
    <source>
        <dbReference type="PROSITE" id="PS50011"/>
    </source>
</evidence>
<evidence type="ECO:0000313" key="7">
    <source>
        <dbReference type="Proteomes" id="UP000789706"/>
    </source>
</evidence>
<dbReference type="OrthoDB" id="2386054at2759"/>
<dbReference type="Proteomes" id="UP000789706">
    <property type="component" value="Unassembled WGS sequence"/>
</dbReference>
<dbReference type="InterPro" id="IPR011990">
    <property type="entry name" value="TPR-like_helical_dom_sf"/>
</dbReference>
<dbReference type="GO" id="GO:0005524">
    <property type="term" value="F:ATP binding"/>
    <property type="evidence" value="ECO:0007669"/>
    <property type="project" value="UniProtKB-UniRule"/>
</dbReference>
<dbReference type="PANTHER" id="PTHR44329">
    <property type="entry name" value="SERINE/THREONINE-PROTEIN KINASE TNNI3K-RELATED"/>
    <property type="match status" value="1"/>
</dbReference>
<keyword evidence="7" id="KW-1185">Reference proteome</keyword>
<protein>
    <submittedName>
        <fullName evidence="6">906_t:CDS:1</fullName>
    </submittedName>
</protein>
<dbReference type="InterPro" id="IPR017441">
    <property type="entry name" value="Protein_kinase_ATP_BS"/>
</dbReference>
<dbReference type="EMBL" id="CAJVPK010000170">
    <property type="protein sequence ID" value="CAG8465905.1"/>
    <property type="molecule type" value="Genomic_DNA"/>
</dbReference>